<evidence type="ECO:0000256" key="2">
    <source>
        <dbReference type="SAM" id="SignalP"/>
    </source>
</evidence>
<dbReference type="Proteomes" id="UP000029120">
    <property type="component" value="Chromosome 1"/>
</dbReference>
<evidence type="ECO:0000313" key="3">
    <source>
        <dbReference type="EMBL" id="KFK44828.1"/>
    </source>
</evidence>
<gene>
    <name evidence="3" type="ordered locus">AALP_Aa1g308000</name>
</gene>
<feature type="region of interest" description="Disordered" evidence="1">
    <location>
        <begin position="32"/>
        <end position="97"/>
    </location>
</feature>
<feature type="signal peptide" evidence="2">
    <location>
        <begin position="1"/>
        <end position="23"/>
    </location>
</feature>
<sequence>MVKKGPSNLGLVFLLLLVVLVSCSNGCALASPQELHPSSGLRREMRLVKSSYSRRAGGHGGRGGVHHGGRGPPPPLTSPPSPPLSMSPPLSVPLSNP</sequence>
<dbReference type="OMA" id="KSNDCAL"/>
<dbReference type="EMBL" id="CM002869">
    <property type="protein sequence ID" value="KFK44828.1"/>
    <property type="molecule type" value="Genomic_DNA"/>
</dbReference>
<keyword evidence="2" id="KW-0732">Signal</keyword>
<evidence type="ECO:0000256" key="1">
    <source>
        <dbReference type="SAM" id="MobiDB-lite"/>
    </source>
</evidence>
<accession>A0A087HRS6</accession>
<dbReference type="PROSITE" id="PS51257">
    <property type="entry name" value="PROKAR_LIPOPROTEIN"/>
    <property type="match status" value="1"/>
</dbReference>
<keyword evidence="4" id="KW-1185">Reference proteome</keyword>
<dbReference type="Gramene" id="KFK44828">
    <property type="protein sequence ID" value="KFK44828"/>
    <property type="gene ID" value="AALP_AA1G308000"/>
</dbReference>
<dbReference type="OrthoDB" id="1134100at2759"/>
<evidence type="ECO:0000313" key="4">
    <source>
        <dbReference type="Proteomes" id="UP000029120"/>
    </source>
</evidence>
<proteinExistence type="predicted"/>
<feature type="compositionally biased region" description="Pro residues" evidence="1">
    <location>
        <begin position="71"/>
        <end position="86"/>
    </location>
</feature>
<feature type="compositionally biased region" description="Low complexity" evidence="1">
    <location>
        <begin position="87"/>
        <end position="97"/>
    </location>
</feature>
<organism evidence="3 4">
    <name type="scientific">Arabis alpina</name>
    <name type="common">Alpine rock-cress</name>
    <dbReference type="NCBI Taxonomy" id="50452"/>
    <lineage>
        <taxon>Eukaryota</taxon>
        <taxon>Viridiplantae</taxon>
        <taxon>Streptophyta</taxon>
        <taxon>Embryophyta</taxon>
        <taxon>Tracheophyta</taxon>
        <taxon>Spermatophyta</taxon>
        <taxon>Magnoliopsida</taxon>
        <taxon>eudicotyledons</taxon>
        <taxon>Gunneridae</taxon>
        <taxon>Pentapetalae</taxon>
        <taxon>rosids</taxon>
        <taxon>malvids</taxon>
        <taxon>Brassicales</taxon>
        <taxon>Brassicaceae</taxon>
        <taxon>Arabideae</taxon>
        <taxon>Arabis</taxon>
    </lineage>
</organism>
<protein>
    <submittedName>
        <fullName evidence="3">Uncharacterized protein</fullName>
    </submittedName>
</protein>
<reference evidence="4" key="1">
    <citation type="journal article" date="2015" name="Nat. Plants">
        <title>Genome expansion of Arabis alpina linked with retrotransposition and reduced symmetric DNA methylation.</title>
        <authorList>
            <person name="Willing E.M."/>
            <person name="Rawat V."/>
            <person name="Mandakova T."/>
            <person name="Maumus F."/>
            <person name="James G.V."/>
            <person name="Nordstroem K.J."/>
            <person name="Becker C."/>
            <person name="Warthmann N."/>
            <person name="Chica C."/>
            <person name="Szarzynska B."/>
            <person name="Zytnicki M."/>
            <person name="Albani M.C."/>
            <person name="Kiefer C."/>
            <person name="Bergonzi S."/>
            <person name="Castaings L."/>
            <person name="Mateos J.L."/>
            <person name="Berns M.C."/>
            <person name="Bujdoso N."/>
            <person name="Piofczyk T."/>
            <person name="de Lorenzo L."/>
            <person name="Barrero-Sicilia C."/>
            <person name="Mateos I."/>
            <person name="Piednoel M."/>
            <person name="Hagmann J."/>
            <person name="Chen-Min-Tao R."/>
            <person name="Iglesias-Fernandez R."/>
            <person name="Schuster S.C."/>
            <person name="Alonso-Blanco C."/>
            <person name="Roudier F."/>
            <person name="Carbonero P."/>
            <person name="Paz-Ares J."/>
            <person name="Davis S.J."/>
            <person name="Pecinka A."/>
            <person name="Quesneville H."/>
            <person name="Colot V."/>
            <person name="Lysak M.A."/>
            <person name="Weigel D."/>
            <person name="Coupland G."/>
            <person name="Schneeberger K."/>
        </authorList>
    </citation>
    <scope>NUCLEOTIDE SEQUENCE [LARGE SCALE GENOMIC DNA]</scope>
    <source>
        <strain evidence="4">cv. Pajares</strain>
    </source>
</reference>
<name>A0A087HRS6_ARAAL</name>
<feature type="chain" id="PRO_5001823560" evidence="2">
    <location>
        <begin position="24"/>
        <end position="97"/>
    </location>
</feature>
<dbReference type="AlphaFoldDB" id="A0A087HRS6"/>